<dbReference type="SUPFAM" id="SSF57247">
    <property type="entry name" value="Bowman-Birk inhibitor, BBI"/>
    <property type="match status" value="1"/>
</dbReference>
<keyword evidence="5" id="KW-0732">Signal</keyword>
<dbReference type="SMART" id="SM00269">
    <property type="entry name" value="BowB"/>
    <property type="match status" value="1"/>
</dbReference>
<feature type="domain" description="Bowman-Birk serine protease inhibitors family" evidence="6">
    <location>
        <begin position="50"/>
        <end position="64"/>
    </location>
</feature>
<proteinExistence type="inferred from homology"/>
<dbReference type="AlphaFoldDB" id="A0A2Z6LK15"/>
<evidence type="ECO:0000313" key="8">
    <source>
        <dbReference type="Proteomes" id="UP000242715"/>
    </source>
</evidence>
<dbReference type="InterPro" id="IPR035995">
    <property type="entry name" value="Bowman-Birk_prot_inh"/>
</dbReference>
<protein>
    <recommendedName>
        <fullName evidence="6">Bowman-Birk serine protease inhibitors family domain-containing protein</fullName>
    </recommendedName>
</protein>
<dbReference type="Gene3D" id="2.10.69.10">
    <property type="entry name" value="Cysteine Protease (Bromelain) Inhibitor, subunit H"/>
    <property type="match status" value="1"/>
</dbReference>
<accession>A0A2Z6LK15</accession>
<dbReference type="Proteomes" id="UP000242715">
    <property type="component" value="Unassembled WGS sequence"/>
</dbReference>
<dbReference type="EMBL" id="DF973179">
    <property type="protein sequence ID" value="GAU18119.1"/>
    <property type="molecule type" value="Genomic_DNA"/>
</dbReference>
<dbReference type="GO" id="GO:0005576">
    <property type="term" value="C:extracellular region"/>
    <property type="evidence" value="ECO:0007669"/>
    <property type="project" value="InterPro"/>
</dbReference>
<comment type="similarity">
    <text evidence="1">Belongs to the Bowman-Birk serine protease inhibitor family.</text>
</comment>
<dbReference type="OrthoDB" id="1928998at2759"/>
<evidence type="ECO:0000313" key="7">
    <source>
        <dbReference type="EMBL" id="GAU18119.1"/>
    </source>
</evidence>
<evidence type="ECO:0000259" key="6">
    <source>
        <dbReference type="PROSITE" id="PS00281"/>
    </source>
</evidence>
<feature type="chain" id="PRO_5016348460" description="Bowman-Birk serine protease inhibitors family domain-containing protein" evidence="5">
    <location>
        <begin position="19"/>
        <end position="214"/>
    </location>
</feature>
<organism evidence="7 8">
    <name type="scientific">Trifolium subterraneum</name>
    <name type="common">Subterranean clover</name>
    <dbReference type="NCBI Taxonomy" id="3900"/>
    <lineage>
        <taxon>Eukaryota</taxon>
        <taxon>Viridiplantae</taxon>
        <taxon>Streptophyta</taxon>
        <taxon>Embryophyta</taxon>
        <taxon>Tracheophyta</taxon>
        <taxon>Spermatophyta</taxon>
        <taxon>Magnoliopsida</taxon>
        <taxon>eudicotyledons</taxon>
        <taxon>Gunneridae</taxon>
        <taxon>Pentapetalae</taxon>
        <taxon>rosids</taxon>
        <taxon>fabids</taxon>
        <taxon>Fabales</taxon>
        <taxon>Fabaceae</taxon>
        <taxon>Papilionoideae</taxon>
        <taxon>50 kb inversion clade</taxon>
        <taxon>NPAAA clade</taxon>
        <taxon>Hologalegina</taxon>
        <taxon>IRL clade</taxon>
        <taxon>Trifolieae</taxon>
        <taxon>Trifolium</taxon>
    </lineage>
</organism>
<keyword evidence="4" id="KW-1015">Disulfide bond</keyword>
<keyword evidence="2" id="KW-0646">Protease inhibitor</keyword>
<name>A0A2Z6LK15_TRISU</name>
<evidence type="ECO:0000256" key="3">
    <source>
        <dbReference type="ARBA" id="ARBA00022900"/>
    </source>
</evidence>
<evidence type="ECO:0000256" key="4">
    <source>
        <dbReference type="ARBA" id="ARBA00023157"/>
    </source>
</evidence>
<gene>
    <name evidence="7" type="ORF">TSUD_248200</name>
</gene>
<evidence type="ECO:0000256" key="5">
    <source>
        <dbReference type="SAM" id="SignalP"/>
    </source>
</evidence>
<dbReference type="CDD" id="cd00023">
    <property type="entry name" value="BBI"/>
    <property type="match status" value="1"/>
</dbReference>
<evidence type="ECO:0000256" key="1">
    <source>
        <dbReference type="ARBA" id="ARBA00008506"/>
    </source>
</evidence>
<feature type="signal peptide" evidence="5">
    <location>
        <begin position="1"/>
        <end position="18"/>
    </location>
</feature>
<dbReference type="InterPro" id="IPR000877">
    <property type="entry name" value="Prot_inh_BBI"/>
</dbReference>
<evidence type="ECO:0000256" key="2">
    <source>
        <dbReference type="ARBA" id="ARBA00022690"/>
    </source>
</evidence>
<keyword evidence="8" id="KW-1185">Reference proteome</keyword>
<dbReference type="GO" id="GO:0004867">
    <property type="term" value="F:serine-type endopeptidase inhibitor activity"/>
    <property type="evidence" value="ECO:0007669"/>
    <property type="project" value="UniProtKB-KW"/>
</dbReference>
<keyword evidence="3" id="KW-0722">Serine protease inhibitor</keyword>
<dbReference type="PROSITE" id="PS00281">
    <property type="entry name" value="BOWMAN_BIRK"/>
    <property type="match status" value="1"/>
</dbReference>
<sequence length="214" mass="23837">MDLLFIFFLGLATTIIDAQVLPNSVKSTTTSIPCCDRCACAQSDPPYCSCQDVKPTCHSACKDCRCSETLPLKCVCHDTTTFCYEPCNSQWPCRCYCRVKDFAILAGTYVAAALQVAVFVTDSFLSNLKSGNASWADLATKRDKDVSMLFNDWIDTFESGVGNLKKAQHLSSLCFLGRLLPMMLNYDTNPIIYCQLVVTDDFRVNSGQLRNIFF</sequence>
<reference evidence="8" key="1">
    <citation type="journal article" date="2017" name="Front. Plant Sci.">
        <title>Climate Clever Clovers: New Paradigm to Reduce the Environmental Footprint of Ruminants by Breeding Low Methanogenic Forages Utilizing Haplotype Variation.</title>
        <authorList>
            <person name="Kaur P."/>
            <person name="Appels R."/>
            <person name="Bayer P.E."/>
            <person name="Keeble-Gagnere G."/>
            <person name="Wang J."/>
            <person name="Hirakawa H."/>
            <person name="Shirasawa K."/>
            <person name="Vercoe P."/>
            <person name="Stefanova K."/>
            <person name="Durmic Z."/>
            <person name="Nichols P."/>
            <person name="Revell C."/>
            <person name="Isobe S.N."/>
            <person name="Edwards D."/>
            <person name="Erskine W."/>
        </authorList>
    </citation>
    <scope>NUCLEOTIDE SEQUENCE [LARGE SCALE GENOMIC DNA]</scope>
    <source>
        <strain evidence="8">cv. Daliak</strain>
    </source>
</reference>